<protein>
    <submittedName>
        <fullName evidence="4">Glycolate oxidase FAD binding subunit</fullName>
    </submittedName>
</protein>
<dbReference type="InterPro" id="IPR016164">
    <property type="entry name" value="FAD-linked_Oxase-like_C"/>
</dbReference>
<dbReference type="SUPFAM" id="SSF56176">
    <property type="entry name" value="FAD-binding/transporter-associated domain-like"/>
    <property type="match status" value="1"/>
</dbReference>
<name>A0A4R6WWL0_9PROT</name>
<dbReference type="InterPro" id="IPR006094">
    <property type="entry name" value="Oxid_FAD_bind_N"/>
</dbReference>
<dbReference type="Pfam" id="PF01565">
    <property type="entry name" value="FAD_binding_4"/>
    <property type="match status" value="1"/>
</dbReference>
<proteinExistence type="predicted"/>
<dbReference type="SUPFAM" id="SSF55103">
    <property type="entry name" value="FAD-linked oxidases, C-terminal domain"/>
    <property type="match status" value="1"/>
</dbReference>
<keyword evidence="1" id="KW-0285">Flavoprotein</keyword>
<dbReference type="GO" id="GO:0003824">
    <property type="term" value="F:catalytic activity"/>
    <property type="evidence" value="ECO:0007669"/>
    <property type="project" value="InterPro"/>
</dbReference>
<dbReference type="PANTHER" id="PTHR11748:SF103">
    <property type="entry name" value="GLYCOLATE OXIDASE SUBUNIT GLCE"/>
    <property type="match status" value="1"/>
</dbReference>
<dbReference type="OrthoDB" id="9811557at2"/>
<dbReference type="PANTHER" id="PTHR11748">
    <property type="entry name" value="D-LACTATE DEHYDROGENASE"/>
    <property type="match status" value="1"/>
</dbReference>
<dbReference type="InterPro" id="IPR016166">
    <property type="entry name" value="FAD-bd_PCMH"/>
</dbReference>
<dbReference type="InterPro" id="IPR036318">
    <property type="entry name" value="FAD-bd_PCMH-like_sf"/>
</dbReference>
<dbReference type="GO" id="GO:0071949">
    <property type="term" value="F:FAD binding"/>
    <property type="evidence" value="ECO:0007669"/>
    <property type="project" value="InterPro"/>
</dbReference>
<accession>A0A4R6WWL0</accession>
<evidence type="ECO:0000259" key="3">
    <source>
        <dbReference type="PROSITE" id="PS51387"/>
    </source>
</evidence>
<dbReference type="Gene3D" id="3.30.465.10">
    <property type="match status" value="1"/>
</dbReference>
<keyword evidence="2" id="KW-0274">FAD</keyword>
<organism evidence="4 5">
    <name type="scientific">Dongia mobilis</name>
    <dbReference type="NCBI Taxonomy" id="578943"/>
    <lineage>
        <taxon>Bacteria</taxon>
        <taxon>Pseudomonadati</taxon>
        <taxon>Pseudomonadota</taxon>
        <taxon>Alphaproteobacteria</taxon>
        <taxon>Rhodospirillales</taxon>
        <taxon>Dongiaceae</taxon>
        <taxon>Dongia</taxon>
    </lineage>
</organism>
<dbReference type="Proteomes" id="UP000295783">
    <property type="component" value="Unassembled WGS sequence"/>
</dbReference>
<comment type="caution">
    <text evidence="4">The sequence shown here is derived from an EMBL/GenBank/DDBJ whole genome shotgun (WGS) entry which is preliminary data.</text>
</comment>
<evidence type="ECO:0000256" key="1">
    <source>
        <dbReference type="ARBA" id="ARBA00022630"/>
    </source>
</evidence>
<evidence type="ECO:0000256" key="2">
    <source>
        <dbReference type="ARBA" id="ARBA00022827"/>
    </source>
</evidence>
<dbReference type="InterPro" id="IPR016169">
    <property type="entry name" value="FAD-bd_PCMH_sub2"/>
</dbReference>
<sequence>MQVLNPTTEAELGEMVAAAHAADAPLEIAGQGSKADWGRAVALPTRLCLAGLAGIRDYAPAELVLTAGAGTSLRDIRRAVASEGQHLAFEPPDLGPLFGKAPDDSTIGGVIATNLSGSRRPFAGAARDFFLGFRAVNGRGELFKAGGKVVKNVTGYDLPKLLAGSFGTLGAMAEVTLKIVPAPETSLSLVLIGQDLVAAQAAMTAALGSNADPTGAVYLPDGMAGHHPSLAGHVGAGSATVLRLEGSAASIAYRRGELERICAGPSMYLDHHESTAFWIECGALQALLPMRDAAIWLLSVPPAGGADVVLALRRLLPDCRYMMDWGGGRIWLAVPGTAPDAHGSAIRGVLVDGGHATLIRAGQQQRGGDHVFQPEAPIDLLRRLRRSFDPKCLFNRGRLHSEL</sequence>
<keyword evidence="5" id="KW-1185">Reference proteome</keyword>
<evidence type="ECO:0000313" key="4">
    <source>
        <dbReference type="EMBL" id="TDQ84600.1"/>
    </source>
</evidence>
<reference evidence="4 5" key="1">
    <citation type="submission" date="2019-03" db="EMBL/GenBank/DDBJ databases">
        <title>Genomic Encyclopedia of Type Strains, Phase III (KMG-III): the genomes of soil and plant-associated and newly described type strains.</title>
        <authorList>
            <person name="Whitman W."/>
        </authorList>
    </citation>
    <scope>NUCLEOTIDE SEQUENCE [LARGE SCALE GENOMIC DNA]</scope>
    <source>
        <strain evidence="4 5">CGMCC 1.7660</strain>
    </source>
</reference>
<evidence type="ECO:0000313" key="5">
    <source>
        <dbReference type="Proteomes" id="UP000295783"/>
    </source>
</evidence>
<dbReference type="PROSITE" id="PS51387">
    <property type="entry name" value="FAD_PCMH"/>
    <property type="match status" value="1"/>
</dbReference>
<dbReference type="EMBL" id="SNYW01000006">
    <property type="protein sequence ID" value="TDQ84600.1"/>
    <property type="molecule type" value="Genomic_DNA"/>
</dbReference>
<gene>
    <name evidence="4" type="ORF">A8950_1159</name>
</gene>
<dbReference type="RefSeq" id="WP_133612614.1">
    <property type="nucleotide sequence ID" value="NZ_SNYW01000006.1"/>
</dbReference>
<feature type="domain" description="FAD-binding PCMH-type" evidence="3">
    <location>
        <begin position="1"/>
        <end position="182"/>
    </location>
</feature>
<dbReference type="AlphaFoldDB" id="A0A4R6WWL0"/>